<comment type="similarity">
    <text evidence="6">Belongs to the ABC-4 integral membrane protein family.</text>
</comment>
<feature type="transmembrane region" description="Helical" evidence="6">
    <location>
        <begin position="581"/>
        <end position="604"/>
    </location>
</feature>
<gene>
    <name evidence="8" type="ORF">OL234_06675</name>
</gene>
<keyword evidence="2 6" id="KW-1003">Cell membrane</keyword>
<sequence length="612" mass="68978">MMLKLSLTSVKKRWQDYLVLMMGLIISIAIFYMFQTLSLNTKFLEENIPTVAMVTIVFQLGAFLLAIITVVYIFYANSFLLSMRKKEYGMYMMLGAKKRKIGQMIAIETLFIGACSLLIGTVIGTLLAKVMGSTLSQLIDLPSNTYESFVPLALLVTSLFFVILFIVTSIINVVKFRKTSTLDLLYSEAKSERSKKQPVRTAVKILLSLILIGIGYGCMINMSTLQIIGVFIAIITITPGTFLFFNALVPFVVNQVKSSRAVSNKGIRIFTLSQLSFKATSLARVLGLVSMLLALSLGAVTVGQAFRNFAGDVLKSTPNDVVIYNPTAELNKQVSQLNIEEKLVYHTKNKEGVTYFIQEDFAKQPLKVTEYNGSEVTFTPNIHEVSKFDETHVYSVANDDDFNLIQGLSNLLNPYITSNIGVYDSQFQIIPKSNFESLEVKEELVQVIRVKDYQKQANIFKKIDQLEKQRFNTTDFTMSKYDIYQQIQSMASGFMFMGFFLGIAFLAMLASCLMFKILSGAYQDVKRYDMLHKIGVRRNLLIKSLHQELFAIFLAPAVLGIVHVLVGLKMFTVFIPNPYNYIALPFAVYGAIYLIYYVITAQLYKNIVLPKK</sequence>
<dbReference type="RefSeq" id="WP_275468469.1">
    <property type="nucleotide sequence ID" value="NZ_CP110232.1"/>
</dbReference>
<evidence type="ECO:0000313" key="9">
    <source>
        <dbReference type="Proteomes" id="UP001179647"/>
    </source>
</evidence>
<feature type="transmembrane region" description="Helical" evidence="6">
    <location>
        <begin position="148"/>
        <end position="174"/>
    </location>
</feature>
<dbReference type="PIRSF" id="PIRSF018968">
    <property type="entry name" value="ABC_permease_BceB"/>
    <property type="match status" value="1"/>
</dbReference>
<keyword evidence="6" id="KW-0813">Transport</keyword>
<feature type="transmembrane region" description="Helical" evidence="6">
    <location>
        <begin position="104"/>
        <end position="128"/>
    </location>
</feature>
<evidence type="ECO:0000256" key="1">
    <source>
        <dbReference type="ARBA" id="ARBA00004651"/>
    </source>
</evidence>
<feature type="transmembrane region" description="Helical" evidence="6">
    <location>
        <begin position="228"/>
        <end position="253"/>
    </location>
</feature>
<evidence type="ECO:0000256" key="6">
    <source>
        <dbReference type="PIRNR" id="PIRNR018968"/>
    </source>
</evidence>
<organism evidence="8 9">
    <name type="scientific">Vagococcus intermedius</name>
    <dbReference type="NCBI Taxonomy" id="2991418"/>
    <lineage>
        <taxon>Bacteria</taxon>
        <taxon>Bacillati</taxon>
        <taxon>Bacillota</taxon>
        <taxon>Bacilli</taxon>
        <taxon>Lactobacillales</taxon>
        <taxon>Enterococcaceae</taxon>
        <taxon>Vagococcus</taxon>
    </lineage>
</organism>
<feature type="transmembrane region" description="Helical" evidence="6">
    <location>
        <begin position="494"/>
        <end position="518"/>
    </location>
</feature>
<feature type="transmembrane region" description="Helical" evidence="6">
    <location>
        <begin position="54"/>
        <end position="83"/>
    </location>
</feature>
<evidence type="ECO:0000313" key="8">
    <source>
        <dbReference type="EMBL" id="WEG72667.1"/>
    </source>
</evidence>
<keyword evidence="4 6" id="KW-1133">Transmembrane helix</keyword>
<feature type="transmembrane region" description="Helical" evidence="6">
    <location>
        <begin position="285"/>
        <end position="306"/>
    </location>
</feature>
<feature type="transmembrane region" description="Helical" evidence="6">
    <location>
        <begin position="202"/>
        <end position="222"/>
    </location>
</feature>
<dbReference type="InterPro" id="IPR027022">
    <property type="entry name" value="ABC_permease_BceB-typ"/>
</dbReference>
<evidence type="ECO:0000256" key="5">
    <source>
        <dbReference type="ARBA" id="ARBA00023136"/>
    </source>
</evidence>
<evidence type="ECO:0000259" key="7">
    <source>
        <dbReference type="Pfam" id="PF02687"/>
    </source>
</evidence>
<name>A0AAF0CTY4_9ENTE</name>
<evidence type="ECO:0000256" key="2">
    <source>
        <dbReference type="ARBA" id="ARBA00022475"/>
    </source>
</evidence>
<dbReference type="Pfam" id="PF02687">
    <property type="entry name" value="FtsX"/>
    <property type="match status" value="1"/>
</dbReference>
<evidence type="ECO:0000256" key="3">
    <source>
        <dbReference type="ARBA" id="ARBA00022692"/>
    </source>
</evidence>
<dbReference type="InterPro" id="IPR003838">
    <property type="entry name" value="ABC3_permease_C"/>
</dbReference>
<dbReference type="PANTHER" id="PTHR46795">
    <property type="entry name" value="ABC TRANSPORTER PERMEASE-RELATED-RELATED"/>
    <property type="match status" value="1"/>
</dbReference>
<feature type="transmembrane region" description="Helical" evidence="6">
    <location>
        <begin position="549"/>
        <end position="575"/>
    </location>
</feature>
<dbReference type="Proteomes" id="UP001179647">
    <property type="component" value="Chromosome"/>
</dbReference>
<reference evidence="8" key="1">
    <citation type="submission" date="2022-10" db="EMBL/GenBank/DDBJ databases">
        <title>Vagococcus sp. isolated from poultry meat.</title>
        <authorList>
            <person name="Johansson P."/>
            <person name="Bjorkroth J."/>
        </authorList>
    </citation>
    <scope>NUCLEOTIDE SEQUENCE</scope>
    <source>
        <strain evidence="8">STAA11</strain>
    </source>
</reference>
<dbReference type="AlphaFoldDB" id="A0AAF0CTY4"/>
<dbReference type="GO" id="GO:0055085">
    <property type="term" value="P:transmembrane transport"/>
    <property type="evidence" value="ECO:0007669"/>
    <property type="project" value="UniProtKB-UniRule"/>
</dbReference>
<dbReference type="PANTHER" id="PTHR46795:SF3">
    <property type="entry name" value="ABC TRANSPORTER PERMEASE"/>
    <property type="match status" value="1"/>
</dbReference>
<dbReference type="KEGG" id="vie:OL234_06675"/>
<feature type="domain" description="ABC3 transporter permease C-terminal" evidence="7">
    <location>
        <begin position="62"/>
        <end position="180"/>
    </location>
</feature>
<feature type="transmembrane region" description="Helical" evidence="6">
    <location>
        <begin position="16"/>
        <end position="34"/>
    </location>
</feature>
<accession>A0AAF0CTY4</accession>
<dbReference type="GO" id="GO:0005886">
    <property type="term" value="C:plasma membrane"/>
    <property type="evidence" value="ECO:0007669"/>
    <property type="project" value="UniProtKB-SubCell"/>
</dbReference>
<keyword evidence="5 6" id="KW-0472">Membrane</keyword>
<protein>
    <submittedName>
        <fullName evidence="8">ABC transporter permease</fullName>
    </submittedName>
</protein>
<keyword evidence="3 6" id="KW-0812">Transmembrane</keyword>
<dbReference type="InterPro" id="IPR052536">
    <property type="entry name" value="ABC-4_Integral_Memb_Prot"/>
</dbReference>
<dbReference type="EMBL" id="CP110232">
    <property type="protein sequence ID" value="WEG72667.1"/>
    <property type="molecule type" value="Genomic_DNA"/>
</dbReference>
<comment type="subcellular location">
    <subcellularLocation>
        <location evidence="1 6">Cell membrane</location>
        <topology evidence="1 6">Multi-pass membrane protein</topology>
    </subcellularLocation>
</comment>
<proteinExistence type="inferred from homology"/>
<keyword evidence="9" id="KW-1185">Reference proteome</keyword>
<evidence type="ECO:0000256" key="4">
    <source>
        <dbReference type="ARBA" id="ARBA00022989"/>
    </source>
</evidence>